<dbReference type="Gene3D" id="3.55.50.30">
    <property type="match status" value="1"/>
</dbReference>
<dbReference type="Proteomes" id="UP000294850">
    <property type="component" value="Unassembled WGS sequence"/>
</dbReference>
<evidence type="ECO:0000313" key="4">
    <source>
        <dbReference type="Proteomes" id="UP000294850"/>
    </source>
</evidence>
<dbReference type="InterPro" id="IPR012373">
    <property type="entry name" value="Ferrdict_sens_TM"/>
</dbReference>
<dbReference type="AlphaFoldDB" id="A0A4R5DDH7"/>
<organism evidence="3 4">
    <name type="scientific">Dyadobacter psychrotolerans</name>
    <dbReference type="NCBI Taxonomy" id="2541721"/>
    <lineage>
        <taxon>Bacteria</taxon>
        <taxon>Pseudomonadati</taxon>
        <taxon>Bacteroidota</taxon>
        <taxon>Cytophagia</taxon>
        <taxon>Cytophagales</taxon>
        <taxon>Spirosomataceae</taxon>
        <taxon>Dyadobacter</taxon>
    </lineage>
</organism>
<dbReference type="GO" id="GO:0016989">
    <property type="term" value="F:sigma factor antagonist activity"/>
    <property type="evidence" value="ECO:0007669"/>
    <property type="project" value="TreeGrafter"/>
</dbReference>
<dbReference type="PANTHER" id="PTHR30273">
    <property type="entry name" value="PERIPLASMIC SIGNAL SENSOR AND SIGMA FACTOR ACTIVATOR FECR-RELATED"/>
    <property type="match status" value="1"/>
</dbReference>
<protein>
    <submittedName>
        <fullName evidence="3">FecR family protein</fullName>
    </submittedName>
</protein>
<dbReference type="PANTHER" id="PTHR30273:SF2">
    <property type="entry name" value="PROTEIN FECR"/>
    <property type="match status" value="1"/>
</dbReference>
<evidence type="ECO:0000259" key="2">
    <source>
        <dbReference type="Pfam" id="PF16344"/>
    </source>
</evidence>
<feature type="domain" description="Protein FecR C-terminal" evidence="2">
    <location>
        <begin position="288"/>
        <end position="355"/>
    </location>
</feature>
<name>A0A4R5DDH7_9BACT</name>
<dbReference type="RefSeq" id="WP_131961358.1">
    <property type="nucleotide sequence ID" value="NZ_SMFL01000013.1"/>
</dbReference>
<reference evidence="3 4" key="1">
    <citation type="submission" date="2019-03" db="EMBL/GenBank/DDBJ databases">
        <title>Dyadobacter AR-3-6 sp. nov., isolated from arctic soil.</title>
        <authorList>
            <person name="Chaudhary D.K."/>
        </authorList>
    </citation>
    <scope>NUCLEOTIDE SEQUENCE [LARGE SCALE GENOMIC DNA]</scope>
    <source>
        <strain evidence="3 4">AR-3-6</strain>
    </source>
</reference>
<dbReference type="Pfam" id="PF16344">
    <property type="entry name" value="FecR_C"/>
    <property type="match status" value="1"/>
</dbReference>
<dbReference type="Gene3D" id="2.60.120.1440">
    <property type="match status" value="1"/>
</dbReference>
<gene>
    <name evidence="3" type="ORF">E0F88_26750</name>
</gene>
<comment type="caution">
    <text evidence="3">The sequence shown here is derived from an EMBL/GenBank/DDBJ whole genome shotgun (WGS) entry which is preliminary data.</text>
</comment>
<dbReference type="PIRSF" id="PIRSF018266">
    <property type="entry name" value="FecR"/>
    <property type="match status" value="1"/>
</dbReference>
<dbReference type="EMBL" id="SMFL01000013">
    <property type="protein sequence ID" value="TDE11097.1"/>
    <property type="molecule type" value="Genomic_DNA"/>
</dbReference>
<evidence type="ECO:0000259" key="1">
    <source>
        <dbReference type="Pfam" id="PF04773"/>
    </source>
</evidence>
<sequence length="361" mass="40978">MNNYNDFGIEDWLNDAKFQNWVFRRDSDLLWKKYIESNPAQYENMEQARKILLSIKGDLDIVTPQEVKVRVSEIVESLDDSGSSNSVNFWWKPGWLRVAATILLVAGLGGIFWKNVFQNSGPYYTLTKSHASESLDELINDTDQSQLVNLPDGSSVILQSNSRISFPHKFNPEKREVYLLGEAFFEVHKNPHQPFYVYANELITKVLGTSFNVRAYEDDKEVSVVVKTGKVSVFAQNSREAIRDSRSLNGMILTPNQQATLGRRNLQIVRKVVDQPEILNLPADNQNFSFKRKSVASVFELLEKAYGVDIVFDEDLTANCTITAELGNEPLFEKLNMICAVMEANFESIDGQIIINTKGCK</sequence>
<dbReference type="InterPro" id="IPR032508">
    <property type="entry name" value="FecR_C"/>
</dbReference>
<dbReference type="OrthoDB" id="645173at2"/>
<dbReference type="InterPro" id="IPR006860">
    <property type="entry name" value="FecR"/>
</dbReference>
<dbReference type="Pfam" id="PF04773">
    <property type="entry name" value="FecR"/>
    <property type="match status" value="1"/>
</dbReference>
<keyword evidence="4" id="KW-1185">Reference proteome</keyword>
<feature type="domain" description="FecR protein" evidence="1">
    <location>
        <begin position="142"/>
        <end position="231"/>
    </location>
</feature>
<proteinExistence type="predicted"/>
<evidence type="ECO:0000313" key="3">
    <source>
        <dbReference type="EMBL" id="TDE11097.1"/>
    </source>
</evidence>
<accession>A0A4R5DDH7</accession>